<evidence type="ECO:0000313" key="2">
    <source>
        <dbReference type="EMBL" id="AEG60190.1"/>
    </source>
</evidence>
<dbReference type="AlphaFoldDB" id="F6DUQ2"/>
<dbReference type="HOGENOM" id="CLU_2971963_0_0_9"/>
<name>F6DUQ2_DESRL</name>
<organism evidence="2 3">
    <name type="scientific">Desulforamulus ruminis (strain ATCC 23193 / DSM 2154 / NCIMB 8452 / DL)</name>
    <name type="common">Desulfotomaculum ruminis</name>
    <dbReference type="NCBI Taxonomy" id="696281"/>
    <lineage>
        <taxon>Bacteria</taxon>
        <taxon>Bacillati</taxon>
        <taxon>Bacillota</taxon>
        <taxon>Clostridia</taxon>
        <taxon>Eubacteriales</taxon>
        <taxon>Peptococcaceae</taxon>
        <taxon>Desulforamulus</taxon>
    </lineage>
</organism>
<keyword evidence="3" id="KW-1185">Reference proteome</keyword>
<reference evidence="3" key="1">
    <citation type="submission" date="2011-05" db="EMBL/GenBank/DDBJ databases">
        <title>Complete sequence of Desulfotomaculum ruminis DSM 2154.</title>
        <authorList>
            <person name="Lucas S."/>
            <person name="Copeland A."/>
            <person name="Lapidus A."/>
            <person name="Cheng J.-F."/>
            <person name="Goodwin L."/>
            <person name="Pitluck S."/>
            <person name="Lu M."/>
            <person name="Detter J.C."/>
            <person name="Han C."/>
            <person name="Tapia R."/>
            <person name="Land M."/>
            <person name="Hauser L."/>
            <person name="Kyrpides N."/>
            <person name="Ivanova N."/>
            <person name="Mikhailova N."/>
            <person name="Pagani I."/>
            <person name="Stams A.J.M."/>
            <person name="Plugge C.M."/>
            <person name="Muyzer G."/>
            <person name="Kuever J."/>
            <person name="Parshina S.N."/>
            <person name="Ivanova A.E."/>
            <person name="Nazina T.N."/>
            <person name="Brambilla E."/>
            <person name="Spring S."/>
            <person name="Klenk H.-P."/>
            <person name="Woyke T."/>
        </authorList>
    </citation>
    <scope>NUCLEOTIDE SEQUENCE [LARGE SCALE GENOMIC DNA]</scope>
    <source>
        <strain evidence="3">ATCC 23193 / DSM 2154 / NCIB 8452 / DL</strain>
    </source>
</reference>
<accession>F6DUQ2</accession>
<dbReference type="Proteomes" id="UP000009234">
    <property type="component" value="Chromosome"/>
</dbReference>
<dbReference type="KEGG" id="dru:Desru_1933"/>
<reference evidence="2 3" key="2">
    <citation type="journal article" date="2012" name="Stand. Genomic Sci.">
        <title>Complete genome sequence of the sulfate-reducing firmicute Desulfotomaculum ruminis type strain (DL(T)).</title>
        <authorList>
            <person name="Spring S."/>
            <person name="Visser M."/>
            <person name="Lu M."/>
            <person name="Copeland A."/>
            <person name="Lapidus A."/>
            <person name="Lucas S."/>
            <person name="Cheng J.F."/>
            <person name="Han C."/>
            <person name="Tapia R."/>
            <person name="Goodwin L.A."/>
            <person name="Pitluck S."/>
            <person name="Ivanova N."/>
            <person name="Land M."/>
            <person name="Hauser L."/>
            <person name="Larimer F."/>
            <person name="Rohde M."/>
            <person name="Goker M."/>
            <person name="Detter J.C."/>
            <person name="Kyrpides N.C."/>
            <person name="Woyke T."/>
            <person name="Schaap P.J."/>
            <person name="Plugge C.M."/>
            <person name="Muyzer G."/>
            <person name="Kuever J."/>
            <person name="Pereira I.A."/>
            <person name="Parshina S.N."/>
            <person name="Bernier-Latmani R."/>
            <person name="Stams A.J."/>
            <person name="Klenk H.P."/>
        </authorList>
    </citation>
    <scope>NUCLEOTIDE SEQUENCE [LARGE SCALE GENOMIC DNA]</scope>
    <source>
        <strain evidence="3">ATCC 23193 / DSM 2154 / NCIB 8452 / DL</strain>
    </source>
</reference>
<feature type="transmembrane region" description="Helical" evidence="1">
    <location>
        <begin position="12"/>
        <end position="31"/>
    </location>
</feature>
<proteinExistence type="predicted"/>
<dbReference type="EMBL" id="CP002780">
    <property type="protein sequence ID" value="AEG60190.1"/>
    <property type="molecule type" value="Genomic_DNA"/>
</dbReference>
<keyword evidence="1" id="KW-0812">Transmembrane</keyword>
<keyword evidence="1" id="KW-0472">Membrane</keyword>
<evidence type="ECO:0000256" key="1">
    <source>
        <dbReference type="SAM" id="Phobius"/>
    </source>
</evidence>
<gene>
    <name evidence="2" type="ordered locus">Desru_1933</name>
</gene>
<evidence type="ECO:0008006" key="4">
    <source>
        <dbReference type="Google" id="ProtNLM"/>
    </source>
</evidence>
<keyword evidence="1" id="KW-1133">Transmembrane helix</keyword>
<evidence type="ECO:0000313" key="3">
    <source>
        <dbReference type="Proteomes" id="UP000009234"/>
    </source>
</evidence>
<sequence>MVMRESTWRFPNLGFWAIHVASLATLGYFAYKATDCRCKEGTLDDLSFSERNSRNQTSGFQDHEF</sequence>
<protein>
    <recommendedName>
        <fullName evidence="4">Transmembrane protein</fullName>
    </recommendedName>
</protein>